<keyword evidence="6" id="KW-1133">Transmembrane helix</keyword>
<reference evidence="8" key="1">
    <citation type="submission" date="2018-06" db="EMBL/GenBank/DDBJ databases">
        <authorList>
            <person name="Zhirakovskaya E."/>
        </authorList>
    </citation>
    <scope>NUCLEOTIDE SEQUENCE</scope>
</reference>
<dbReference type="InterPro" id="IPR027094">
    <property type="entry name" value="Mitofusin_fam"/>
</dbReference>
<comment type="subcellular location">
    <subcellularLocation>
        <location evidence="1">Membrane</location>
    </subcellularLocation>
</comment>
<sequence>MFGANSEIKHHLQKLETHLQNESPLLVDAVKGFRNLDAIGYRLGLLDRDQSYATQIPWWPLVSILGTYSAGKSTFLNSYLNCSLQDTGNQAVDDKFTVISYSNNGESRTLPGIALDADPRFPFFQMATELEKVAPGEGAHVNAYLQLKTCPAEQAKGYIFIDSPGFDADAQRTSTLKITDYIIDLSDLVLIFFDARHPEAGTMSDTLEHLVAGTISRKDSNKFIYVLNQMDTTAREDNPEEVVAAWQKALAQEGLTAGKFFTIYNQDAIEDVNETNGQTRLHNKCKKDMDEIVDRIQQVHVDRIYRILGNLDKMTRDIEQHTIPKLRELVRSWGWGVLWRDAVVFGLIGAAVLAGLLAGGLFQGEWEYSPWLASGLDKLTENILYPIVGGSIAFLILFSIHHGMRILSLRSVLRNLDNDIYEEGKVALKQALIKNTRFLRSIFRPDVVGWHRFTRKYLNNILEKTNESIQTLNDQYTRPSGQTES</sequence>
<dbReference type="GO" id="GO:0005525">
    <property type="term" value="F:GTP binding"/>
    <property type="evidence" value="ECO:0007669"/>
    <property type="project" value="UniProtKB-KW"/>
</dbReference>
<evidence type="ECO:0000256" key="5">
    <source>
        <dbReference type="ARBA" id="ARBA00023136"/>
    </source>
</evidence>
<protein>
    <recommendedName>
        <fullName evidence="7">Dynamin N-terminal domain-containing protein</fullName>
    </recommendedName>
</protein>
<keyword evidence="4" id="KW-0342">GTP-binding</keyword>
<feature type="domain" description="Dynamin N-terminal" evidence="7">
    <location>
        <begin position="63"/>
        <end position="229"/>
    </location>
</feature>
<dbReference type="Pfam" id="PF00350">
    <property type="entry name" value="Dynamin_N"/>
    <property type="match status" value="1"/>
</dbReference>
<dbReference type="GO" id="GO:0008053">
    <property type="term" value="P:mitochondrial fusion"/>
    <property type="evidence" value="ECO:0007669"/>
    <property type="project" value="TreeGrafter"/>
</dbReference>
<evidence type="ECO:0000256" key="3">
    <source>
        <dbReference type="ARBA" id="ARBA00022801"/>
    </source>
</evidence>
<feature type="transmembrane region" description="Helical" evidence="6">
    <location>
        <begin position="383"/>
        <end position="400"/>
    </location>
</feature>
<dbReference type="InterPro" id="IPR045063">
    <property type="entry name" value="Dynamin_N"/>
</dbReference>
<feature type="transmembrane region" description="Helical" evidence="6">
    <location>
        <begin position="342"/>
        <end position="363"/>
    </location>
</feature>
<gene>
    <name evidence="8" type="ORF">MNBD_GAMMA21-1696</name>
</gene>
<dbReference type="GO" id="GO:0005741">
    <property type="term" value="C:mitochondrial outer membrane"/>
    <property type="evidence" value="ECO:0007669"/>
    <property type="project" value="TreeGrafter"/>
</dbReference>
<evidence type="ECO:0000313" key="8">
    <source>
        <dbReference type="EMBL" id="VAW97535.1"/>
    </source>
</evidence>
<dbReference type="InterPro" id="IPR027417">
    <property type="entry name" value="P-loop_NTPase"/>
</dbReference>
<organism evidence="8">
    <name type="scientific">hydrothermal vent metagenome</name>
    <dbReference type="NCBI Taxonomy" id="652676"/>
    <lineage>
        <taxon>unclassified sequences</taxon>
        <taxon>metagenomes</taxon>
        <taxon>ecological metagenomes</taxon>
    </lineage>
</organism>
<dbReference type="PANTHER" id="PTHR10465">
    <property type="entry name" value="TRANSMEMBRANE GTPASE FZO1"/>
    <property type="match status" value="1"/>
</dbReference>
<dbReference type="SUPFAM" id="SSF52540">
    <property type="entry name" value="P-loop containing nucleoside triphosphate hydrolases"/>
    <property type="match status" value="1"/>
</dbReference>
<keyword evidence="2" id="KW-0547">Nucleotide-binding</keyword>
<accession>A0A3B0ZVF7</accession>
<keyword evidence="6" id="KW-0812">Transmembrane</keyword>
<dbReference type="GO" id="GO:0003924">
    <property type="term" value="F:GTPase activity"/>
    <property type="evidence" value="ECO:0007669"/>
    <property type="project" value="InterPro"/>
</dbReference>
<keyword evidence="3" id="KW-0378">Hydrolase</keyword>
<name>A0A3B0ZVF7_9ZZZZ</name>
<dbReference type="EMBL" id="UOFR01000050">
    <property type="protein sequence ID" value="VAW97535.1"/>
    <property type="molecule type" value="Genomic_DNA"/>
</dbReference>
<evidence type="ECO:0000259" key="7">
    <source>
        <dbReference type="Pfam" id="PF00350"/>
    </source>
</evidence>
<dbReference type="AlphaFoldDB" id="A0A3B0ZVF7"/>
<keyword evidence="5 6" id="KW-0472">Membrane</keyword>
<evidence type="ECO:0000256" key="6">
    <source>
        <dbReference type="SAM" id="Phobius"/>
    </source>
</evidence>
<evidence type="ECO:0000256" key="2">
    <source>
        <dbReference type="ARBA" id="ARBA00022741"/>
    </source>
</evidence>
<evidence type="ECO:0000256" key="1">
    <source>
        <dbReference type="ARBA" id="ARBA00004370"/>
    </source>
</evidence>
<proteinExistence type="predicted"/>
<dbReference type="PANTHER" id="PTHR10465:SF0">
    <property type="entry name" value="SARCALUMENIN"/>
    <property type="match status" value="1"/>
</dbReference>
<dbReference type="Gene3D" id="3.40.50.300">
    <property type="entry name" value="P-loop containing nucleotide triphosphate hydrolases"/>
    <property type="match status" value="1"/>
</dbReference>
<dbReference type="GO" id="GO:0051646">
    <property type="term" value="P:mitochondrion localization"/>
    <property type="evidence" value="ECO:0007669"/>
    <property type="project" value="TreeGrafter"/>
</dbReference>
<evidence type="ECO:0000256" key="4">
    <source>
        <dbReference type="ARBA" id="ARBA00023134"/>
    </source>
</evidence>